<keyword evidence="2" id="KW-1185">Reference proteome</keyword>
<sequence length="194" mass="20487">MRVLLGAAVQLYGCREDRGEEGGYYRQWRLATAAGVVREEHCRSSRSEEGGGLQACAAPAAASLARQALQPHSALSSLATSIVPQIEEPQRQRRHTPAAARGYDHSTVSLVPCDGLDGRRQGRGEVPLERPHFGHPTPGAADLMHMSHNAHAVVDLHRACSRDGEAGNEATGCDAAADLEDVAGGRFGGHIGGI</sequence>
<reference evidence="1 2" key="1">
    <citation type="submission" date="2019-11" db="EMBL/GenBank/DDBJ databases">
        <title>Whole genome sequence of Oryza granulata.</title>
        <authorList>
            <person name="Li W."/>
        </authorList>
    </citation>
    <scope>NUCLEOTIDE SEQUENCE [LARGE SCALE GENOMIC DNA]</scope>
    <source>
        <strain evidence="2">cv. Menghai</strain>
        <tissue evidence="1">Leaf</tissue>
    </source>
</reference>
<comment type="caution">
    <text evidence="1">The sequence shown here is derived from an EMBL/GenBank/DDBJ whole genome shotgun (WGS) entry which is preliminary data.</text>
</comment>
<dbReference type="Proteomes" id="UP000479710">
    <property type="component" value="Unassembled WGS sequence"/>
</dbReference>
<gene>
    <name evidence="1" type="ORF">E2562_025833</name>
</gene>
<evidence type="ECO:0000313" key="2">
    <source>
        <dbReference type="Proteomes" id="UP000479710"/>
    </source>
</evidence>
<accession>A0A6G1E1X8</accession>
<organism evidence="1 2">
    <name type="scientific">Oryza meyeriana var. granulata</name>
    <dbReference type="NCBI Taxonomy" id="110450"/>
    <lineage>
        <taxon>Eukaryota</taxon>
        <taxon>Viridiplantae</taxon>
        <taxon>Streptophyta</taxon>
        <taxon>Embryophyta</taxon>
        <taxon>Tracheophyta</taxon>
        <taxon>Spermatophyta</taxon>
        <taxon>Magnoliopsida</taxon>
        <taxon>Liliopsida</taxon>
        <taxon>Poales</taxon>
        <taxon>Poaceae</taxon>
        <taxon>BOP clade</taxon>
        <taxon>Oryzoideae</taxon>
        <taxon>Oryzeae</taxon>
        <taxon>Oryzinae</taxon>
        <taxon>Oryza</taxon>
        <taxon>Oryza meyeriana</taxon>
    </lineage>
</organism>
<name>A0A6G1E1X8_9ORYZ</name>
<dbReference type="AlphaFoldDB" id="A0A6G1E1X8"/>
<evidence type="ECO:0000313" key="1">
    <source>
        <dbReference type="EMBL" id="KAF0918707.1"/>
    </source>
</evidence>
<proteinExistence type="predicted"/>
<dbReference type="EMBL" id="SPHZ02000005">
    <property type="protein sequence ID" value="KAF0918707.1"/>
    <property type="molecule type" value="Genomic_DNA"/>
</dbReference>
<protein>
    <submittedName>
        <fullName evidence="1">Uncharacterized protein</fullName>
    </submittedName>
</protein>